<accession>A0ABW2G554</accession>
<gene>
    <name evidence="2" type="ORF">ACFQMG_29125</name>
</gene>
<dbReference type="RefSeq" id="WP_380232427.1">
    <property type="nucleotide sequence ID" value="NZ_JBHSVH010000002.1"/>
</dbReference>
<protein>
    <submittedName>
        <fullName evidence="2">Uncharacterized protein</fullName>
    </submittedName>
</protein>
<proteinExistence type="predicted"/>
<comment type="caution">
    <text evidence="2">The sequence shown here is derived from an EMBL/GenBank/DDBJ whole genome shotgun (WGS) entry which is preliminary data.</text>
</comment>
<dbReference type="EMBL" id="JBHTAJ010000073">
    <property type="protein sequence ID" value="MFC7183613.1"/>
    <property type="molecule type" value="Genomic_DNA"/>
</dbReference>
<evidence type="ECO:0000256" key="1">
    <source>
        <dbReference type="SAM" id="MobiDB-lite"/>
    </source>
</evidence>
<dbReference type="Proteomes" id="UP001596435">
    <property type="component" value="Unassembled WGS sequence"/>
</dbReference>
<keyword evidence="3" id="KW-1185">Reference proteome</keyword>
<evidence type="ECO:0000313" key="2">
    <source>
        <dbReference type="EMBL" id="MFC7183613.1"/>
    </source>
</evidence>
<reference evidence="3" key="1">
    <citation type="journal article" date="2019" name="Int. J. Syst. Evol. Microbiol.">
        <title>The Global Catalogue of Microorganisms (GCM) 10K type strain sequencing project: providing services to taxonomists for standard genome sequencing and annotation.</title>
        <authorList>
            <consortium name="The Broad Institute Genomics Platform"/>
            <consortium name="The Broad Institute Genome Sequencing Center for Infectious Disease"/>
            <person name="Wu L."/>
            <person name="Ma J."/>
        </authorList>
    </citation>
    <scope>NUCLEOTIDE SEQUENCE [LARGE SCALE GENOMIC DNA]</scope>
    <source>
        <strain evidence="3">CGMCC 1.12859</strain>
    </source>
</reference>
<feature type="region of interest" description="Disordered" evidence="1">
    <location>
        <begin position="1"/>
        <end position="99"/>
    </location>
</feature>
<sequence length="134" mass="15281">MSERRNRRRLHARARALGVPVEQVPRRGTRDERPGRSLSAPSWDGPRWRDTETPDRDLPDLRDDLGHPGDVDHPGHLEDVRGRYDRRDREGFGPRPSRRAGCCEVVLTREVMDGGTIIMLSTHSAECPLWSSPL</sequence>
<feature type="compositionally biased region" description="Basic residues" evidence="1">
    <location>
        <begin position="1"/>
        <end position="14"/>
    </location>
</feature>
<organism evidence="2 3">
    <name type="scientific">Kitasatospora paranensis</name>
    <dbReference type="NCBI Taxonomy" id="258053"/>
    <lineage>
        <taxon>Bacteria</taxon>
        <taxon>Bacillati</taxon>
        <taxon>Actinomycetota</taxon>
        <taxon>Actinomycetes</taxon>
        <taxon>Kitasatosporales</taxon>
        <taxon>Streptomycetaceae</taxon>
        <taxon>Kitasatospora</taxon>
    </lineage>
</organism>
<name>A0ABW2G554_9ACTN</name>
<evidence type="ECO:0000313" key="3">
    <source>
        <dbReference type="Proteomes" id="UP001596435"/>
    </source>
</evidence>
<feature type="compositionally biased region" description="Basic and acidic residues" evidence="1">
    <location>
        <begin position="46"/>
        <end position="92"/>
    </location>
</feature>
<feature type="compositionally biased region" description="Basic and acidic residues" evidence="1">
    <location>
        <begin position="24"/>
        <end position="35"/>
    </location>
</feature>